<dbReference type="OrthoDB" id="282149at2759"/>
<feature type="compositionally biased region" description="Basic and acidic residues" evidence="5">
    <location>
        <begin position="209"/>
        <end position="219"/>
    </location>
</feature>
<evidence type="ECO:0000256" key="2">
    <source>
        <dbReference type="ARBA" id="ARBA00022692"/>
    </source>
</evidence>
<dbReference type="GO" id="GO:0016020">
    <property type="term" value="C:membrane"/>
    <property type="evidence" value="ECO:0007669"/>
    <property type="project" value="UniProtKB-SubCell"/>
</dbReference>
<dbReference type="PANTHER" id="PTHR15549:SF26">
    <property type="entry name" value="AXIAL BUDDING PATTERN PROTEIN 2-RELATED"/>
    <property type="match status" value="1"/>
</dbReference>
<protein>
    <submittedName>
        <fullName evidence="8">Uncharacterized protein</fullName>
    </submittedName>
</protein>
<dbReference type="PANTHER" id="PTHR15549">
    <property type="entry name" value="PAIRED IMMUNOGLOBULIN-LIKE TYPE 2 RECEPTOR"/>
    <property type="match status" value="1"/>
</dbReference>
<name>A0A194WAJ9_CYTMA</name>
<evidence type="ECO:0000256" key="5">
    <source>
        <dbReference type="SAM" id="MobiDB-lite"/>
    </source>
</evidence>
<evidence type="ECO:0000256" key="3">
    <source>
        <dbReference type="ARBA" id="ARBA00022989"/>
    </source>
</evidence>
<feature type="transmembrane region" description="Helical" evidence="6">
    <location>
        <begin position="179"/>
        <end position="201"/>
    </location>
</feature>
<dbReference type="Proteomes" id="UP000078559">
    <property type="component" value="Chromosome 10"/>
</dbReference>
<dbReference type="EMBL" id="CM003107">
    <property type="protein sequence ID" value="KUI73459.1"/>
    <property type="molecule type" value="Genomic_DNA"/>
</dbReference>
<evidence type="ECO:0000256" key="4">
    <source>
        <dbReference type="ARBA" id="ARBA00023136"/>
    </source>
</evidence>
<feature type="region of interest" description="Disordered" evidence="5">
    <location>
        <begin position="207"/>
        <end position="229"/>
    </location>
</feature>
<evidence type="ECO:0000256" key="7">
    <source>
        <dbReference type="SAM" id="SignalP"/>
    </source>
</evidence>
<dbReference type="InterPro" id="IPR051694">
    <property type="entry name" value="Immunoregulatory_rcpt-like"/>
</dbReference>
<feature type="signal peptide" evidence="7">
    <location>
        <begin position="1"/>
        <end position="26"/>
    </location>
</feature>
<keyword evidence="3 6" id="KW-1133">Transmembrane helix</keyword>
<keyword evidence="9" id="KW-1185">Reference proteome</keyword>
<sequence>MASLSPNHQATTAVLLLGLFSALSTAMTPSNGVQFLFPTQGAALHYNDYVEVQYISNFTAPWLIAFCLDADGHVGTKQSQGVGGFNNTATVKLNWSGSDTPCWFDLKPNSSSPAGEGANSDQWSFDVSQRAATTVGLTATSTTSTSTSTSAGSSGASASSTASAGSSTQSSGLSAGAQAGIGVGVAIVGICVGAVAVFMCMRRRRQQTGRKEVADRIEENPGNGQGVYGAEEVKYPDYHQGGGAGGYLPAHELHGAPDVYEMPTHPN</sequence>
<dbReference type="GO" id="GO:0071944">
    <property type="term" value="C:cell periphery"/>
    <property type="evidence" value="ECO:0007669"/>
    <property type="project" value="UniProtKB-ARBA"/>
</dbReference>
<accession>A0A194WAJ9</accession>
<feature type="region of interest" description="Disordered" evidence="5">
    <location>
        <begin position="137"/>
        <end position="174"/>
    </location>
</feature>
<keyword evidence="7" id="KW-0732">Signal</keyword>
<organism evidence="8 9">
    <name type="scientific">Cytospora mali</name>
    <name type="common">Apple Valsa canker fungus</name>
    <name type="synonym">Valsa mali</name>
    <dbReference type="NCBI Taxonomy" id="578113"/>
    <lineage>
        <taxon>Eukaryota</taxon>
        <taxon>Fungi</taxon>
        <taxon>Dikarya</taxon>
        <taxon>Ascomycota</taxon>
        <taxon>Pezizomycotina</taxon>
        <taxon>Sordariomycetes</taxon>
        <taxon>Sordariomycetidae</taxon>
        <taxon>Diaporthales</taxon>
        <taxon>Cytosporaceae</taxon>
        <taxon>Cytospora</taxon>
    </lineage>
</organism>
<proteinExistence type="predicted"/>
<feature type="chain" id="PRO_5008267256" evidence="7">
    <location>
        <begin position="27"/>
        <end position="267"/>
    </location>
</feature>
<evidence type="ECO:0000256" key="1">
    <source>
        <dbReference type="ARBA" id="ARBA00004167"/>
    </source>
</evidence>
<evidence type="ECO:0000313" key="9">
    <source>
        <dbReference type="Proteomes" id="UP000078559"/>
    </source>
</evidence>
<evidence type="ECO:0000313" key="8">
    <source>
        <dbReference type="EMBL" id="KUI73459.1"/>
    </source>
</evidence>
<evidence type="ECO:0000256" key="6">
    <source>
        <dbReference type="SAM" id="Phobius"/>
    </source>
</evidence>
<keyword evidence="4 6" id="KW-0472">Membrane</keyword>
<keyword evidence="2 6" id="KW-0812">Transmembrane</keyword>
<reference evidence="8" key="1">
    <citation type="submission" date="2014-12" db="EMBL/GenBank/DDBJ databases">
        <title>Genome Sequence of Valsa Canker Pathogens Uncovers a Specific Adaption of Colonization on Woody Bark.</title>
        <authorList>
            <person name="Yin Z."/>
            <person name="Liu H."/>
            <person name="Gao X."/>
            <person name="Li Z."/>
            <person name="Song N."/>
            <person name="Ke X."/>
            <person name="Dai Q."/>
            <person name="Wu Y."/>
            <person name="Sun Y."/>
            <person name="Xu J.-R."/>
            <person name="Kang Z.K."/>
            <person name="Wang L."/>
            <person name="Huang L."/>
        </authorList>
    </citation>
    <scope>NUCLEOTIDE SEQUENCE [LARGE SCALE GENOMIC DNA]</scope>
    <source>
        <strain evidence="8">03-8</strain>
    </source>
</reference>
<gene>
    <name evidence="8" type="ORF">VM1G_08835</name>
</gene>
<comment type="subcellular location">
    <subcellularLocation>
        <location evidence="1">Membrane</location>
        <topology evidence="1">Single-pass membrane protein</topology>
    </subcellularLocation>
</comment>
<dbReference type="AlphaFoldDB" id="A0A194WAJ9"/>